<dbReference type="InterPro" id="IPR009075">
    <property type="entry name" value="AcylCo_DH/oxidase_C"/>
</dbReference>
<evidence type="ECO:0000313" key="11">
    <source>
        <dbReference type="Proteomes" id="UP000602395"/>
    </source>
</evidence>
<dbReference type="Gene3D" id="1.20.140.10">
    <property type="entry name" value="Butyryl-CoA Dehydrogenase, subunit A, domain 3"/>
    <property type="match status" value="1"/>
</dbReference>
<comment type="cofactor">
    <cofactor evidence="1 6">
        <name>FAD</name>
        <dbReference type="ChEBI" id="CHEBI:57692"/>
    </cofactor>
</comment>
<feature type="domain" description="Acyl-CoA oxidase/dehydrogenase middle" evidence="8">
    <location>
        <begin position="145"/>
        <end position="250"/>
    </location>
</feature>
<proteinExistence type="inferred from homology"/>
<evidence type="ECO:0000259" key="9">
    <source>
        <dbReference type="Pfam" id="PF02771"/>
    </source>
</evidence>
<evidence type="ECO:0000256" key="1">
    <source>
        <dbReference type="ARBA" id="ARBA00001974"/>
    </source>
</evidence>
<evidence type="ECO:0000256" key="5">
    <source>
        <dbReference type="ARBA" id="ARBA00023002"/>
    </source>
</evidence>
<organism evidence="10 11">
    <name type="scientific">Gordonia hankookensis</name>
    <dbReference type="NCBI Taxonomy" id="589403"/>
    <lineage>
        <taxon>Bacteria</taxon>
        <taxon>Bacillati</taxon>
        <taxon>Actinomycetota</taxon>
        <taxon>Actinomycetes</taxon>
        <taxon>Mycobacteriales</taxon>
        <taxon>Gordoniaceae</taxon>
        <taxon>Gordonia</taxon>
    </lineage>
</organism>
<dbReference type="InterPro" id="IPR036250">
    <property type="entry name" value="AcylCo_DH-like_C"/>
</dbReference>
<dbReference type="InterPro" id="IPR009100">
    <property type="entry name" value="AcylCoA_DH/oxidase_NM_dom_sf"/>
</dbReference>
<name>A0ABR7W8Q5_9ACTN</name>
<keyword evidence="5 6" id="KW-0560">Oxidoreductase</keyword>
<evidence type="ECO:0000256" key="6">
    <source>
        <dbReference type="RuleBase" id="RU362125"/>
    </source>
</evidence>
<evidence type="ECO:0000256" key="4">
    <source>
        <dbReference type="ARBA" id="ARBA00022827"/>
    </source>
</evidence>
<dbReference type="Pfam" id="PF02770">
    <property type="entry name" value="Acyl-CoA_dh_M"/>
    <property type="match status" value="1"/>
</dbReference>
<evidence type="ECO:0000259" key="8">
    <source>
        <dbReference type="Pfam" id="PF02770"/>
    </source>
</evidence>
<feature type="domain" description="Acyl-CoA dehydrogenase/oxidase C-terminal" evidence="7">
    <location>
        <begin position="263"/>
        <end position="424"/>
    </location>
</feature>
<dbReference type="InterPro" id="IPR046373">
    <property type="entry name" value="Acyl-CoA_Oxase/DH_mid-dom_sf"/>
</dbReference>
<feature type="domain" description="Acyl-CoA dehydrogenase/oxidase N-terminal" evidence="9">
    <location>
        <begin position="23"/>
        <end position="139"/>
    </location>
</feature>
<accession>A0ABR7W8Q5</accession>
<keyword evidence="4 6" id="KW-0274">FAD</keyword>
<evidence type="ECO:0000313" key="10">
    <source>
        <dbReference type="EMBL" id="MBD1319205.1"/>
    </source>
</evidence>
<dbReference type="InterPro" id="IPR013786">
    <property type="entry name" value="AcylCoA_DH/ox_N"/>
</dbReference>
<evidence type="ECO:0000259" key="7">
    <source>
        <dbReference type="Pfam" id="PF00441"/>
    </source>
</evidence>
<dbReference type="SUPFAM" id="SSF56645">
    <property type="entry name" value="Acyl-CoA dehydrogenase NM domain-like"/>
    <property type="match status" value="1"/>
</dbReference>
<dbReference type="EMBL" id="JACWMS010000001">
    <property type="protein sequence ID" value="MBD1319205.1"/>
    <property type="molecule type" value="Genomic_DNA"/>
</dbReference>
<evidence type="ECO:0000256" key="2">
    <source>
        <dbReference type="ARBA" id="ARBA00009347"/>
    </source>
</evidence>
<dbReference type="InterPro" id="IPR052161">
    <property type="entry name" value="Mycobact_Acyl-CoA_DH"/>
</dbReference>
<dbReference type="Gene3D" id="2.40.110.10">
    <property type="entry name" value="Butyryl-CoA Dehydrogenase, subunit A, domain 2"/>
    <property type="match status" value="1"/>
</dbReference>
<dbReference type="PANTHER" id="PTHR43292">
    <property type="entry name" value="ACYL-COA DEHYDROGENASE"/>
    <property type="match status" value="1"/>
</dbReference>
<reference evidence="10 11" key="1">
    <citation type="submission" date="2020-09" db="EMBL/GenBank/DDBJ databases">
        <title>Novel species in genus Gordonia.</title>
        <authorList>
            <person name="Zhang G."/>
        </authorList>
    </citation>
    <scope>NUCLEOTIDE SEQUENCE [LARGE SCALE GENOMIC DNA]</scope>
    <source>
        <strain evidence="10 11">ON-33</strain>
    </source>
</reference>
<gene>
    <name evidence="10" type="ORF">IDF66_06375</name>
</gene>
<keyword evidence="3 6" id="KW-0285">Flavoprotein</keyword>
<dbReference type="RefSeq" id="WP_190266081.1">
    <property type="nucleotide sequence ID" value="NZ_BAABAD010000003.1"/>
</dbReference>
<dbReference type="InterPro" id="IPR037069">
    <property type="entry name" value="AcylCoA_DH/ox_N_sf"/>
</dbReference>
<dbReference type="SUPFAM" id="SSF47203">
    <property type="entry name" value="Acyl-CoA dehydrogenase C-terminal domain-like"/>
    <property type="match status" value="1"/>
</dbReference>
<protein>
    <submittedName>
        <fullName evidence="10">Acyl-CoA dehydrogenase family protein</fullName>
    </submittedName>
</protein>
<dbReference type="Pfam" id="PF00441">
    <property type="entry name" value="Acyl-CoA_dh_1"/>
    <property type="match status" value="1"/>
</dbReference>
<comment type="similarity">
    <text evidence="2 6">Belongs to the acyl-CoA dehydrogenase family.</text>
</comment>
<evidence type="ECO:0000256" key="3">
    <source>
        <dbReference type="ARBA" id="ARBA00022630"/>
    </source>
</evidence>
<comment type="caution">
    <text evidence="10">The sequence shown here is derived from an EMBL/GenBank/DDBJ whole genome shotgun (WGS) entry which is preliminary data.</text>
</comment>
<sequence>MTSINLADRSVDLGEWARTTPDAAETFATAVRAWLDENLAGEFAHLKGRGGPGSEHEFFDDRLAWDRHLARAGWTCLGWPTRYGGRGATLEQRIIFHQEYARANAPARVNHLGEELLGPTLIEYGTEEQKQRFLPGIVDVTELWAQGYSEPGAGSDLAGVSTTARLDDGSTDGSAPSASGARWIINGQKVWTSLAHVAQWCFVICRTEKGSTRHKGLSFLLVPIDQPGVTVRPIQQLTGTSEFNEVFFDDAVADADLIVGEPGDGWKVAMGLLQFERGVSTLGQQVGFDRELRNLMEIAESNGSAQNPEIASRITRAWIGLKVMRAHAQRTLAGDIVSEAGQASVAKLLWANWHRDLGELAMAVVGAPSLIGPTATVEGVVNDITDPDNVELDDWQRLFLFTRADTIYGGSNEVQRNIIAERVLGLPREAR</sequence>
<dbReference type="Proteomes" id="UP000602395">
    <property type="component" value="Unassembled WGS sequence"/>
</dbReference>
<dbReference type="Pfam" id="PF02771">
    <property type="entry name" value="Acyl-CoA_dh_N"/>
    <property type="match status" value="1"/>
</dbReference>
<dbReference type="Gene3D" id="1.10.540.10">
    <property type="entry name" value="Acyl-CoA dehydrogenase/oxidase, N-terminal domain"/>
    <property type="match status" value="1"/>
</dbReference>
<keyword evidence="11" id="KW-1185">Reference proteome</keyword>
<dbReference type="PANTHER" id="PTHR43292:SF3">
    <property type="entry name" value="ACYL-COA DEHYDROGENASE FADE29"/>
    <property type="match status" value="1"/>
</dbReference>
<dbReference type="InterPro" id="IPR006091">
    <property type="entry name" value="Acyl-CoA_Oxase/DH_mid-dom"/>
</dbReference>